<feature type="region of interest" description="Disordered" evidence="2">
    <location>
        <begin position="1"/>
        <end position="23"/>
    </location>
</feature>
<name>A0A1P8WFV5_9PLAN</name>
<dbReference type="InterPro" id="IPR039331">
    <property type="entry name" value="PAPs-like"/>
</dbReference>
<organism evidence="4 5">
    <name type="scientific">Fuerstiella marisgermanici</name>
    <dbReference type="NCBI Taxonomy" id="1891926"/>
    <lineage>
        <taxon>Bacteria</taxon>
        <taxon>Pseudomonadati</taxon>
        <taxon>Planctomycetota</taxon>
        <taxon>Planctomycetia</taxon>
        <taxon>Planctomycetales</taxon>
        <taxon>Planctomycetaceae</taxon>
        <taxon>Fuerstiella</taxon>
    </lineage>
</organism>
<feature type="domain" description="Calcineurin-like phosphoesterase" evidence="3">
    <location>
        <begin position="192"/>
        <end position="388"/>
    </location>
</feature>
<keyword evidence="1" id="KW-0732">Signal</keyword>
<accession>A0A1P8WFV5</accession>
<evidence type="ECO:0000256" key="2">
    <source>
        <dbReference type="SAM" id="MobiDB-lite"/>
    </source>
</evidence>
<reference evidence="4 5" key="1">
    <citation type="journal article" date="2016" name="Front. Microbiol.">
        <title>Fuerstia marisgermanicae gen. nov., sp. nov., an Unusual Member of the Phylum Planctomycetes from the German Wadden Sea.</title>
        <authorList>
            <person name="Kohn T."/>
            <person name="Heuer A."/>
            <person name="Jogler M."/>
            <person name="Vollmers J."/>
            <person name="Boedeker C."/>
            <person name="Bunk B."/>
            <person name="Rast P."/>
            <person name="Borchert D."/>
            <person name="Glockner I."/>
            <person name="Freese H.M."/>
            <person name="Klenk H.P."/>
            <person name="Overmann J."/>
            <person name="Kaster A.K."/>
            <person name="Rohde M."/>
            <person name="Wiegand S."/>
            <person name="Jogler C."/>
        </authorList>
    </citation>
    <scope>NUCLEOTIDE SEQUENCE [LARGE SCALE GENOMIC DNA]</scope>
    <source>
        <strain evidence="4 5">NH11</strain>
    </source>
</reference>
<dbReference type="Gene3D" id="3.60.21.10">
    <property type="match status" value="1"/>
</dbReference>
<evidence type="ECO:0000313" key="5">
    <source>
        <dbReference type="Proteomes" id="UP000187735"/>
    </source>
</evidence>
<gene>
    <name evidence="4" type="ORF">Fuma_02529</name>
</gene>
<dbReference type="PANTHER" id="PTHR22953:SF153">
    <property type="entry name" value="PURPLE ACID PHOSPHATASE"/>
    <property type="match status" value="1"/>
</dbReference>
<dbReference type="AlphaFoldDB" id="A0A1P8WFV5"/>
<evidence type="ECO:0000313" key="4">
    <source>
        <dbReference type="EMBL" id="APZ92917.1"/>
    </source>
</evidence>
<evidence type="ECO:0000259" key="3">
    <source>
        <dbReference type="Pfam" id="PF00149"/>
    </source>
</evidence>
<sequence length="444" mass="48919">MERDRTSSFPDSGQVHPSRNVKVEQMDRRQFLAASPIVIGAGASVASAQDYSDYTKDPRPDVPEGTCTAGSLDGEVFAGPPVVSGPGSDCVFILQPLQRTATGHLEYAVEDGEWNRVEALHAGMRPMSEHVLKFRLPLLPAGKRIRYRVVAHTIGWIKVRQFYHGVMQAGKPQTSSERAFNSLNPAAESTSFAVWNDTHENDETIAALQKQTTELKPDFLLWNGDQSNDCHFERDMSGQFLTPSGLAIADQRPLAYVRGNHECRGPAAWSLPEFTGSQNDEFYYGFRSGPIAALVMDTGEDKADSHQAFGGTAAYANMQQAQAEWLKQIVKEDWFKSAPHKILFCHIPLWIRRQKPGVFGGHSLCRKLWSPTLIDAGIKLVISGHTHTHHWMPIRDDQPVAQLIGGGPNPASATLIHGTADAKEIRLRVLKLDGTSAADIRLPA</sequence>
<protein>
    <submittedName>
        <fullName evidence="4">Calcineurin-like phosphoesterase</fullName>
    </submittedName>
</protein>
<dbReference type="GO" id="GO:0003993">
    <property type="term" value="F:acid phosphatase activity"/>
    <property type="evidence" value="ECO:0007669"/>
    <property type="project" value="InterPro"/>
</dbReference>
<keyword evidence="5" id="KW-1185">Reference proteome</keyword>
<dbReference type="InterPro" id="IPR004843">
    <property type="entry name" value="Calcineurin-like_PHP"/>
</dbReference>
<dbReference type="STRING" id="1891926.Fuma_02529"/>
<dbReference type="InterPro" id="IPR029052">
    <property type="entry name" value="Metallo-depent_PP-like"/>
</dbReference>
<dbReference type="Proteomes" id="UP000187735">
    <property type="component" value="Chromosome"/>
</dbReference>
<proteinExistence type="predicted"/>
<evidence type="ECO:0000256" key="1">
    <source>
        <dbReference type="ARBA" id="ARBA00022729"/>
    </source>
</evidence>
<dbReference type="EMBL" id="CP017641">
    <property type="protein sequence ID" value="APZ92917.1"/>
    <property type="molecule type" value="Genomic_DNA"/>
</dbReference>
<dbReference type="Pfam" id="PF00149">
    <property type="entry name" value="Metallophos"/>
    <property type="match status" value="1"/>
</dbReference>
<dbReference type="KEGG" id="fmr:Fuma_02529"/>
<dbReference type="PANTHER" id="PTHR22953">
    <property type="entry name" value="ACID PHOSPHATASE RELATED"/>
    <property type="match status" value="1"/>
</dbReference>
<feature type="compositionally biased region" description="Polar residues" evidence="2">
    <location>
        <begin position="7"/>
        <end position="17"/>
    </location>
</feature>
<dbReference type="SUPFAM" id="SSF56300">
    <property type="entry name" value="Metallo-dependent phosphatases"/>
    <property type="match status" value="1"/>
</dbReference>